<dbReference type="Proteomes" id="UP000265140">
    <property type="component" value="Chromosome 15"/>
</dbReference>
<reference evidence="7" key="2">
    <citation type="submission" date="2020-02" db="EMBL/GenBank/DDBJ databases">
        <title>Esox lucius (northern pike) genome, fEsoLuc1, primary haplotype.</title>
        <authorList>
            <person name="Myers G."/>
            <person name="Karagic N."/>
            <person name="Meyer A."/>
            <person name="Pippel M."/>
            <person name="Reichard M."/>
            <person name="Winkler S."/>
            <person name="Tracey A."/>
            <person name="Sims Y."/>
            <person name="Howe K."/>
            <person name="Rhie A."/>
            <person name="Formenti G."/>
            <person name="Durbin R."/>
            <person name="Fedrigo O."/>
            <person name="Jarvis E.D."/>
        </authorList>
    </citation>
    <scope>NUCLEOTIDE SEQUENCE [LARGE SCALE GENOMIC DNA]</scope>
</reference>
<accession>A0A3P8YP81</accession>
<dbReference type="Bgee" id="ENSELUG00000017600">
    <property type="expression patterns" value="Expressed in camera-type eye and 6 other cell types or tissues"/>
</dbReference>
<evidence type="ECO:0000256" key="2">
    <source>
        <dbReference type="ARBA" id="ARBA00011016"/>
    </source>
</evidence>
<protein>
    <recommendedName>
        <fullName evidence="9">Mesothelin-like protein</fullName>
    </recommendedName>
</protein>
<name>A0A3P8YP81_ESOLU</name>
<dbReference type="GO" id="GO:0009986">
    <property type="term" value="C:cell surface"/>
    <property type="evidence" value="ECO:0007669"/>
    <property type="project" value="TreeGrafter"/>
</dbReference>
<keyword evidence="5" id="KW-0472">Membrane</keyword>
<keyword evidence="4" id="KW-0130">Cell adhesion</keyword>
<dbReference type="PANTHER" id="PTHR23412">
    <property type="entry name" value="STEREOCILIN RELATED"/>
    <property type="match status" value="1"/>
</dbReference>
<dbReference type="GO" id="GO:0016020">
    <property type="term" value="C:membrane"/>
    <property type="evidence" value="ECO:0007669"/>
    <property type="project" value="UniProtKB-SubCell"/>
</dbReference>
<dbReference type="InParanoid" id="A0A3P8YP81"/>
<dbReference type="GO" id="GO:0007160">
    <property type="term" value="P:cell-matrix adhesion"/>
    <property type="evidence" value="ECO:0007669"/>
    <property type="project" value="TreeGrafter"/>
</dbReference>
<proteinExistence type="inferred from homology"/>
<keyword evidence="3" id="KW-0732">Signal</keyword>
<sequence>MPQILDAIEEVKINNFTNAQLNNVGFINDWFQKRLRPFLASPSSNFLSCLSSKNFSCQTYQTVIAALNSQSTSMNTEQQQLIFTQFIYPFLSRNDSTDPGCVSNTSGSTDWLQRNFGVFSVFAELSELQVLNPGFSSMESFSALTPDQVAQWALSSGALNDTNDINLVFKRLDEGNAFQNVDQFLTQLTADAEIPDILPAVRDVMMNLTFSIISPEFQRFKRLDWIVWFGVKLTPILPSFNGVMLTNATSYVNCTNYQVIVKGMSDAFPKMTPDRREEIAMVMLNYLKRSIQLINGPACTQGIQNDADWLEINLGLFSQYVSYSDLTHFNISGLAVLDILSPNQRAELILDPMNLSNESLVQEVLLSVLGSADIGEIGLFFQAFVNTAAMTNLTSIEPGLRNTLLNLTLTALAPKLKALDAQGFKFWFQVYLQLLLPGIQPGTFSVIPRNISCDSFSAIIKGCDNVVTQLSQMQSQEVFTFIMNYLTGQLVGGFSCVNTVTNDSDWLESYLGQFRIYATYVDFVILKSDFNGVKVADLLTPTQLAQLAIIPSQLKGAQDVNKIMAYIIPADFGLFYDILSPAIQKNQNNYTKEVKSAFLQVVFDSADLSSTAINDTEFLLWLTVRLNPLLVNLSSSQVTPLFKILIDRDCNSSQQTISLLDELRSTLTEETQSEIYSNTVLLLTEPTPLRCYVNGSFYSFLKSTFLDFGFPDLSVLLTLMPDTRQTELLNSITLPELSQFLSQPGIIDNSSDICVLFNDYSKTPEFLEIENVPDAVKPLILPCVWPLALESSNTLNVDAWFDLSLKKYLRFLTKSLISSSEVQNASCLAFQKLVSILGSDFNYSTSNFGPSDVYSSIKTYLVTGPQPKCYIASDPDLNSTAWFVNYIGVFVTYLSLDDLNTFLTTSQFNIFVENQANIQLFNNTAIAANVISYYITQLYTVDPTFNPMQLPGSFLCQVPSTAYNSLSQNNSVDILNRFQQFCNGTDNPQIFAALVSNLQNITANIITMLGNAITGLSTNQIASISTSTLVSSLSTLGSVSGWNQGQAIVVVQTIISGGFQISNASTLIALGTLIGGVPSAIITSVSATELLATSQNPGFITNLLAAPEILQATYISKIITVGQSQNAFIVNVPDAMATQIPRVLLTSFQDTVDVQAINRKTWTQNQAVVFFSFEVSNATISPEELSPFVLQGFTCTAAGSMQSELIRSLVHACRPRIQRQKVVLIETQLTCMYNLLKSNLSQNFTDYPSEMLLYYNYSIVEQSNCRSYFTAVGSADFTVLSRVLNKDTLLLNNAKSCLGIRGMSLSKDNVEVLGNMLCIVNGSYIQSSDPFILEKLKNCQDFTVSQANAMETLLLSGTTQYGNTSTWNEQTLVNLGILPLYLSSNFWSLFTSNVKRTFLQYFMPQLRNNGTVGTKLMALFQQVNKITRSRREAGCTIGNITQSTIADAAFPFGYTATQFDLCLNTSVLINNLAAVTGKVDDVTFQAVILAKLNQAYPSGIVDEQLQILGSVSRVATLDDITKWRITSIDTLSALMNPKNGPWEAAQSNAIIMIYLNTSGNSLGSFELNAIGSNLCSLDISVLQTITPDSLRNANSLNVTSCSTEQKRTLYNIGKTAFNTQRTSVATTYYHLISSYLGGAPIEDIRSLATQNVSMDIATFLSLDITVVTNLTVSEVKGLMGINVDDLKTFENTSVVKAWEAQQPQSELDTLGIGLTGGREALIVTPNPNISSSTNGITKSPVPATATVMPLLNTTINNGIGDGGQLLGKDMRAFSLCLALLTIILQLTSG</sequence>
<organism evidence="7 8">
    <name type="scientific">Esox lucius</name>
    <name type="common">Northern pike</name>
    <dbReference type="NCBI Taxonomy" id="8010"/>
    <lineage>
        <taxon>Eukaryota</taxon>
        <taxon>Metazoa</taxon>
        <taxon>Chordata</taxon>
        <taxon>Craniata</taxon>
        <taxon>Vertebrata</taxon>
        <taxon>Euteleostomi</taxon>
        <taxon>Actinopterygii</taxon>
        <taxon>Neopterygii</taxon>
        <taxon>Teleostei</taxon>
        <taxon>Protacanthopterygii</taxon>
        <taxon>Esociformes</taxon>
        <taxon>Esocidae</taxon>
        <taxon>Esox</taxon>
    </lineage>
</organism>
<evidence type="ECO:0000256" key="3">
    <source>
        <dbReference type="ARBA" id="ARBA00022729"/>
    </source>
</evidence>
<evidence type="ECO:0008006" key="9">
    <source>
        <dbReference type="Google" id="ProtNLM"/>
    </source>
</evidence>
<evidence type="ECO:0000256" key="6">
    <source>
        <dbReference type="ARBA" id="ARBA00023180"/>
    </source>
</evidence>
<keyword evidence="8" id="KW-1185">Reference proteome</keyword>
<comment type="similarity">
    <text evidence="2">Belongs to the mesothelin family.</text>
</comment>
<dbReference type="InterPro" id="IPR010335">
    <property type="entry name" value="Mesothelin"/>
</dbReference>
<evidence type="ECO:0000313" key="8">
    <source>
        <dbReference type="Proteomes" id="UP000265140"/>
    </source>
</evidence>
<dbReference type="Pfam" id="PF06060">
    <property type="entry name" value="Mesothelin"/>
    <property type="match status" value="1"/>
</dbReference>
<dbReference type="Ensembl" id="ENSELUT00000040391.3">
    <property type="protein sequence ID" value="ENSELUP00000017947.3"/>
    <property type="gene ID" value="ENSELUG00000017600.3"/>
</dbReference>
<evidence type="ECO:0000256" key="5">
    <source>
        <dbReference type="ARBA" id="ARBA00023136"/>
    </source>
</evidence>
<evidence type="ECO:0000313" key="7">
    <source>
        <dbReference type="Ensembl" id="ENSELUP00000017947.3"/>
    </source>
</evidence>
<reference evidence="7" key="4">
    <citation type="submission" date="2025-09" db="UniProtKB">
        <authorList>
            <consortium name="Ensembl"/>
        </authorList>
    </citation>
    <scope>IDENTIFICATION</scope>
</reference>
<dbReference type="InterPro" id="IPR026664">
    <property type="entry name" value="Stereocilin-rel"/>
</dbReference>
<dbReference type="PANTHER" id="PTHR23412:SF6">
    <property type="entry name" value="MESOTHELIN"/>
    <property type="match status" value="1"/>
</dbReference>
<evidence type="ECO:0000256" key="4">
    <source>
        <dbReference type="ARBA" id="ARBA00022889"/>
    </source>
</evidence>
<evidence type="ECO:0000256" key="1">
    <source>
        <dbReference type="ARBA" id="ARBA00004370"/>
    </source>
</evidence>
<dbReference type="OMA" id="ARCYNAS"/>
<dbReference type="GeneTree" id="ENSGT00950000182957"/>
<keyword evidence="6" id="KW-0325">Glycoprotein</keyword>
<reference evidence="7" key="3">
    <citation type="submission" date="2025-08" db="UniProtKB">
        <authorList>
            <consortium name="Ensembl"/>
        </authorList>
    </citation>
    <scope>IDENTIFICATION</scope>
</reference>
<reference evidence="8" key="1">
    <citation type="journal article" date="2014" name="PLoS ONE">
        <title>The genome and linkage map of the northern pike (Esox lucius): conserved synteny revealed between the salmonid sister group and the Neoteleostei.</title>
        <authorList>
            <person name="Rondeau E.B."/>
            <person name="Minkley D.R."/>
            <person name="Leong J.S."/>
            <person name="Messmer A.M."/>
            <person name="Jantzen J.R."/>
            <person name="von Schalburg K.R."/>
            <person name="Lemon C."/>
            <person name="Bird N.H."/>
            <person name="Koop B.F."/>
        </authorList>
    </citation>
    <scope>NUCLEOTIDE SEQUENCE</scope>
</reference>
<comment type="subcellular location">
    <subcellularLocation>
        <location evidence="1">Membrane</location>
    </subcellularLocation>
</comment>